<dbReference type="PANTHER" id="PTHR12526:SF630">
    <property type="entry name" value="GLYCOSYLTRANSFERASE"/>
    <property type="match status" value="1"/>
</dbReference>
<accession>A0A1G7PI44</accession>
<evidence type="ECO:0000313" key="2">
    <source>
        <dbReference type="EMBL" id="SDF85976.1"/>
    </source>
</evidence>
<evidence type="ECO:0000313" key="3">
    <source>
        <dbReference type="Proteomes" id="UP000199708"/>
    </source>
</evidence>
<protein>
    <submittedName>
        <fullName evidence="2">Glycosyltransferase involved in cell wall bisynthesis</fullName>
    </submittedName>
</protein>
<organism evidence="2 3">
    <name type="scientific">Facklamia miroungae</name>
    <dbReference type="NCBI Taxonomy" id="120956"/>
    <lineage>
        <taxon>Bacteria</taxon>
        <taxon>Bacillati</taxon>
        <taxon>Bacillota</taxon>
        <taxon>Bacilli</taxon>
        <taxon>Lactobacillales</taxon>
        <taxon>Aerococcaceae</taxon>
        <taxon>Facklamia</taxon>
    </lineage>
</organism>
<proteinExistence type="predicted"/>
<feature type="domain" description="Glycosyl transferase family 1" evidence="1">
    <location>
        <begin position="223"/>
        <end position="361"/>
    </location>
</feature>
<dbReference type="SUPFAM" id="SSF53756">
    <property type="entry name" value="UDP-Glycosyltransferase/glycogen phosphorylase"/>
    <property type="match status" value="1"/>
</dbReference>
<dbReference type="CDD" id="cd03801">
    <property type="entry name" value="GT4_PimA-like"/>
    <property type="match status" value="1"/>
</dbReference>
<dbReference type="STRING" id="120956.SAMN05421791_101262"/>
<dbReference type="OrthoDB" id="9804196at2"/>
<dbReference type="EMBL" id="FNCK01000001">
    <property type="protein sequence ID" value="SDF85976.1"/>
    <property type="molecule type" value="Genomic_DNA"/>
</dbReference>
<gene>
    <name evidence="2" type="ORF">SAMN05421791_101262</name>
</gene>
<dbReference type="GO" id="GO:0016757">
    <property type="term" value="F:glycosyltransferase activity"/>
    <property type="evidence" value="ECO:0007669"/>
    <property type="project" value="InterPro"/>
</dbReference>
<keyword evidence="2" id="KW-0808">Transferase</keyword>
<dbReference type="PANTHER" id="PTHR12526">
    <property type="entry name" value="GLYCOSYLTRANSFERASE"/>
    <property type="match status" value="1"/>
</dbReference>
<reference evidence="2 3" key="1">
    <citation type="submission" date="2016-10" db="EMBL/GenBank/DDBJ databases">
        <authorList>
            <person name="de Groot N.N."/>
        </authorList>
    </citation>
    <scope>NUCLEOTIDE SEQUENCE [LARGE SCALE GENOMIC DNA]</scope>
    <source>
        <strain evidence="2 3">ATCC BAA-466</strain>
    </source>
</reference>
<dbReference type="InterPro" id="IPR001296">
    <property type="entry name" value="Glyco_trans_1"/>
</dbReference>
<name>A0A1G7PI44_9LACT</name>
<dbReference type="Gene3D" id="3.40.50.2000">
    <property type="entry name" value="Glycogen Phosphorylase B"/>
    <property type="match status" value="2"/>
</dbReference>
<sequence>MIGLFSFDGPMYKDKNGVYCSITLTNEMFKRYLQVVDKLIVVVRTYNLDKTFVEMNMNPLSLDNLEVIEVENFNTIRGFLLDKYSFEKNIINVMREVDLIFARMPSTTSNSVLKTARKLNIPYLVEVGGCAWDSYWNHGLLGKIAAPLMYWNEKKYVKNANFATYVTEFFLQRRYPNNGISSVCSNVYLNETDENVINERIEKIQAMNTRTIVLGQAVNSIDVKYKGEHLVIRAIKKLKSNGINAEFQVVGPGTGEFLKEEAKKYGVLEQLNLVGTLTKDEIFEWYKMLDIYIQPSKQEGLPRSMIEAMSTGCPSLGSNIAGIPELLSSKRLFNPNDIDQIVNSISDLLKIDEMILEAKKNFKVAKKYRLEDIENRRKIIFQSYKKYVENIEMDR</sequence>
<dbReference type="RefSeq" id="WP_090288963.1">
    <property type="nucleotide sequence ID" value="NZ_FNCK01000001.1"/>
</dbReference>
<dbReference type="AlphaFoldDB" id="A0A1G7PI44"/>
<evidence type="ECO:0000259" key="1">
    <source>
        <dbReference type="Pfam" id="PF00534"/>
    </source>
</evidence>
<dbReference type="Pfam" id="PF00534">
    <property type="entry name" value="Glycos_transf_1"/>
    <property type="match status" value="1"/>
</dbReference>
<keyword evidence="3" id="KW-1185">Reference proteome</keyword>
<dbReference type="Proteomes" id="UP000199708">
    <property type="component" value="Unassembled WGS sequence"/>
</dbReference>